<name>A0AC35GIG5_9BILA</name>
<sequence>MRLGLNFLNQPVPIFPAVGGLSLGFASYGGQEWIWFSFCLTIVATVGTIFAQCYSLTYRFVIFKSTWRWMNLFQKKLTHFTICGYGIFATIFIISGVILIRGDPDAFRLQATNLSMIPIRS</sequence>
<accession>A0AC35GIG5</accession>
<dbReference type="WBParaSite" id="PS1159_v2.g5397.t1">
    <property type="protein sequence ID" value="PS1159_v2.g5397.t1"/>
    <property type="gene ID" value="PS1159_v2.g5397"/>
</dbReference>
<proteinExistence type="predicted"/>
<evidence type="ECO:0000313" key="2">
    <source>
        <dbReference type="WBParaSite" id="PS1159_v2.g5397.t1"/>
    </source>
</evidence>
<evidence type="ECO:0000313" key="1">
    <source>
        <dbReference type="Proteomes" id="UP000887580"/>
    </source>
</evidence>
<protein>
    <submittedName>
        <fullName evidence="2">Uncharacterized protein</fullName>
    </submittedName>
</protein>
<organism evidence="1 2">
    <name type="scientific">Panagrolaimus sp. PS1159</name>
    <dbReference type="NCBI Taxonomy" id="55785"/>
    <lineage>
        <taxon>Eukaryota</taxon>
        <taxon>Metazoa</taxon>
        <taxon>Ecdysozoa</taxon>
        <taxon>Nematoda</taxon>
        <taxon>Chromadorea</taxon>
        <taxon>Rhabditida</taxon>
        <taxon>Tylenchina</taxon>
        <taxon>Panagrolaimomorpha</taxon>
        <taxon>Panagrolaimoidea</taxon>
        <taxon>Panagrolaimidae</taxon>
        <taxon>Panagrolaimus</taxon>
    </lineage>
</organism>
<dbReference type="Proteomes" id="UP000887580">
    <property type="component" value="Unplaced"/>
</dbReference>
<reference evidence="2" key="1">
    <citation type="submission" date="2022-11" db="UniProtKB">
        <authorList>
            <consortium name="WormBaseParasite"/>
        </authorList>
    </citation>
    <scope>IDENTIFICATION</scope>
</reference>